<proteinExistence type="predicted"/>
<name>A0AAV4XKS1_CAEEX</name>
<accession>A0AAV4XKS1</accession>
<reference evidence="2 3" key="1">
    <citation type="submission" date="2021-06" db="EMBL/GenBank/DDBJ databases">
        <title>Caerostris extrusa draft genome.</title>
        <authorList>
            <person name="Kono N."/>
            <person name="Arakawa K."/>
        </authorList>
    </citation>
    <scope>NUCLEOTIDE SEQUENCE [LARGE SCALE GENOMIC DNA]</scope>
</reference>
<evidence type="ECO:0000256" key="1">
    <source>
        <dbReference type="SAM" id="MobiDB-lite"/>
    </source>
</evidence>
<protein>
    <submittedName>
        <fullName evidence="2">Uncharacterized protein</fullName>
    </submittedName>
</protein>
<evidence type="ECO:0000313" key="2">
    <source>
        <dbReference type="EMBL" id="GIY94589.1"/>
    </source>
</evidence>
<evidence type="ECO:0000313" key="3">
    <source>
        <dbReference type="Proteomes" id="UP001054945"/>
    </source>
</evidence>
<feature type="compositionally biased region" description="Basic and acidic residues" evidence="1">
    <location>
        <begin position="1"/>
        <end position="10"/>
    </location>
</feature>
<feature type="region of interest" description="Disordered" evidence="1">
    <location>
        <begin position="1"/>
        <end position="73"/>
    </location>
</feature>
<gene>
    <name evidence="2" type="ORF">CEXT_73251</name>
</gene>
<sequence length="73" mass="8372">MTNGRKDRFSLKQGDPYIYEESPSHPRAARPPTLMSPEIIHRPFVSIPTEERRPPHIPRLSNRGKGVEGEPKE</sequence>
<dbReference type="Proteomes" id="UP001054945">
    <property type="component" value="Unassembled WGS sequence"/>
</dbReference>
<dbReference type="AlphaFoldDB" id="A0AAV4XKS1"/>
<dbReference type="EMBL" id="BPLR01000408">
    <property type="protein sequence ID" value="GIY94589.1"/>
    <property type="molecule type" value="Genomic_DNA"/>
</dbReference>
<organism evidence="2 3">
    <name type="scientific">Caerostris extrusa</name>
    <name type="common">Bark spider</name>
    <name type="synonym">Caerostris bankana</name>
    <dbReference type="NCBI Taxonomy" id="172846"/>
    <lineage>
        <taxon>Eukaryota</taxon>
        <taxon>Metazoa</taxon>
        <taxon>Ecdysozoa</taxon>
        <taxon>Arthropoda</taxon>
        <taxon>Chelicerata</taxon>
        <taxon>Arachnida</taxon>
        <taxon>Araneae</taxon>
        <taxon>Araneomorphae</taxon>
        <taxon>Entelegynae</taxon>
        <taxon>Araneoidea</taxon>
        <taxon>Araneidae</taxon>
        <taxon>Caerostris</taxon>
    </lineage>
</organism>
<keyword evidence="3" id="KW-1185">Reference proteome</keyword>
<comment type="caution">
    <text evidence="2">The sequence shown here is derived from an EMBL/GenBank/DDBJ whole genome shotgun (WGS) entry which is preliminary data.</text>
</comment>